<comment type="caution">
    <text evidence="7">The sequence shown here is derived from an EMBL/GenBank/DDBJ whole genome shotgun (WGS) entry which is preliminary data.</text>
</comment>
<dbReference type="PANTHER" id="PTHR43900:SF3">
    <property type="entry name" value="GLUTATHIONE S-TRANSFERASE RHO"/>
    <property type="match status" value="1"/>
</dbReference>
<dbReference type="EMBL" id="JAGFBS010000044">
    <property type="protein sequence ID" value="KAG6370791.1"/>
    <property type="molecule type" value="Genomic_DNA"/>
</dbReference>
<dbReference type="GO" id="GO:0043295">
    <property type="term" value="F:glutathione binding"/>
    <property type="evidence" value="ECO:0007669"/>
    <property type="project" value="TreeGrafter"/>
</dbReference>
<dbReference type="Proteomes" id="UP000683000">
    <property type="component" value="Unassembled WGS sequence"/>
</dbReference>
<dbReference type="SFLD" id="SFLDG01154">
    <property type="entry name" value="Main.5:_Phi-like"/>
    <property type="match status" value="1"/>
</dbReference>
<dbReference type="EC" id="2.5.1.18" evidence="2"/>
<feature type="domain" description="GST C-terminal" evidence="6">
    <location>
        <begin position="89"/>
        <end position="213"/>
    </location>
</feature>
<evidence type="ECO:0000259" key="5">
    <source>
        <dbReference type="PROSITE" id="PS50404"/>
    </source>
</evidence>
<dbReference type="AlphaFoldDB" id="A0A8I3A4Z7"/>
<dbReference type="PROSITE" id="PS50404">
    <property type="entry name" value="GST_NTER"/>
    <property type="match status" value="1"/>
</dbReference>
<evidence type="ECO:0000259" key="6">
    <source>
        <dbReference type="PROSITE" id="PS50405"/>
    </source>
</evidence>
<reference evidence="7" key="1">
    <citation type="submission" date="2021-03" db="EMBL/GenBank/DDBJ databases">
        <title>Evolutionary innovations through gain and loss of genes in the ectomycorrhizal Boletales.</title>
        <authorList>
            <person name="Wu G."/>
            <person name="Miyauchi S."/>
            <person name="Morin E."/>
            <person name="Yang Z.-L."/>
            <person name="Xu J."/>
            <person name="Martin F.M."/>
        </authorList>
    </citation>
    <scope>NUCLEOTIDE SEQUENCE</scope>
    <source>
        <strain evidence="7">BR01</strain>
    </source>
</reference>
<dbReference type="InterPro" id="IPR004045">
    <property type="entry name" value="Glutathione_S-Trfase_N"/>
</dbReference>
<accession>A0A8I3A4Z7</accession>
<name>A0A8I3A4Z7_9AGAM</name>
<evidence type="ECO:0000256" key="3">
    <source>
        <dbReference type="ARBA" id="ARBA00022679"/>
    </source>
</evidence>
<evidence type="ECO:0000313" key="8">
    <source>
        <dbReference type="Proteomes" id="UP000683000"/>
    </source>
</evidence>
<dbReference type="GO" id="GO:0004364">
    <property type="term" value="F:glutathione transferase activity"/>
    <property type="evidence" value="ECO:0007669"/>
    <property type="project" value="UniProtKB-EC"/>
</dbReference>
<dbReference type="Gene3D" id="3.40.30.10">
    <property type="entry name" value="Glutaredoxin"/>
    <property type="match status" value="1"/>
</dbReference>
<gene>
    <name evidence="7" type="ORF">JVT61DRAFT_10998</name>
</gene>
<dbReference type="CDD" id="cd03053">
    <property type="entry name" value="GST_N_Phi"/>
    <property type="match status" value="1"/>
</dbReference>
<dbReference type="Gene3D" id="1.20.1050.10">
    <property type="match status" value="1"/>
</dbReference>
<dbReference type="InterPro" id="IPR010987">
    <property type="entry name" value="Glutathione-S-Trfase_C-like"/>
</dbReference>
<dbReference type="SUPFAM" id="SSF52833">
    <property type="entry name" value="Thioredoxin-like"/>
    <property type="match status" value="1"/>
</dbReference>
<dbReference type="GO" id="GO:0009636">
    <property type="term" value="P:response to toxic substance"/>
    <property type="evidence" value="ECO:0007669"/>
    <property type="project" value="UniProtKB-ARBA"/>
</dbReference>
<dbReference type="InterPro" id="IPR036249">
    <property type="entry name" value="Thioredoxin-like_sf"/>
</dbReference>
<proteinExistence type="inferred from homology"/>
<dbReference type="SFLD" id="SFLDG00358">
    <property type="entry name" value="Main_(cytGST)"/>
    <property type="match status" value="1"/>
</dbReference>
<dbReference type="PANTHER" id="PTHR43900">
    <property type="entry name" value="GLUTATHIONE S-TRANSFERASE RHO"/>
    <property type="match status" value="1"/>
</dbReference>
<evidence type="ECO:0000256" key="4">
    <source>
        <dbReference type="ARBA" id="ARBA00047960"/>
    </source>
</evidence>
<dbReference type="Pfam" id="PF00043">
    <property type="entry name" value="GST_C"/>
    <property type="match status" value="1"/>
</dbReference>
<dbReference type="SFLD" id="SFLDS00019">
    <property type="entry name" value="Glutathione_Transferase_(cytos"/>
    <property type="match status" value="1"/>
</dbReference>
<keyword evidence="8" id="KW-1185">Reference proteome</keyword>
<comment type="similarity">
    <text evidence="1">Belongs to the GST superfamily. Phi family.</text>
</comment>
<dbReference type="FunFam" id="1.20.1050.10:FF:000004">
    <property type="entry name" value="Glutathione S-transferase F2"/>
    <property type="match status" value="1"/>
</dbReference>
<evidence type="ECO:0000256" key="1">
    <source>
        <dbReference type="ARBA" id="ARBA00010128"/>
    </source>
</evidence>
<dbReference type="InterPro" id="IPR036282">
    <property type="entry name" value="Glutathione-S-Trfase_C_sf"/>
</dbReference>
<evidence type="ECO:0000313" key="7">
    <source>
        <dbReference type="EMBL" id="KAG6370791.1"/>
    </source>
</evidence>
<comment type="catalytic activity">
    <reaction evidence="4">
        <text>RX + glutathione = an S-substituted glutathione + a halide anion + H(+)</text>
        <dbReference type="Rhea" id="RHEA:16437"/>
        <dbReference type="ChEBI" id="CHEBI:15378"/>
        <dbReference type="ChEBI" id="CHEBI:16042"/>
        <dbReference type="ChEBI" id="CHEBI:17792"/>
        <dbReference type="ChEBI" id="CHEBI:57925"/>
        <dbReference type="ChEBI" id="CHEBI:90779"/>
        <dbReference type="EC" id="2.5.1.18"/>
    </reaction>
</comment>
<dbReference type="FunFam" id="3.40.30.10:FF:000016">
    <property type="entry name" value="Glutathione S-transferase F2"/>
    <property type="match status" value="1"/>
</dbReference>
<evidence type="ECO:0000256" key="2">
    <source>
        <dbReference type="ARBA" id="ARBA00012452"/>
    </source>
</evidence>
<dbReference type="PROSITE" id="PS50405">
    <property type="entry name" value="GST_CTER"/>
    <property type="match status" value="1"/>
</dbReference>
<sequence>MVLKLYGYPSSTCTLRVAVVLKEKNVPFEFHMVDLVKGEHKAPGFVAHQPFGQVPYIDDDGLILFESRAIARYIATKYASQGDALIPTDLKKLALFERAASIEAFNYDPYVSGLAWELKFKVWFGGKTDEAHVKALHDQLKAKLDAYEVILAKQKYLAGDEVTLADLFHLPYGSILLADDIKIDEFSSRPNVARWWKDITSRASWQAVKGGIA</sequence>
<dbReference type="Pfam" id="PF02798">
    <property type="entry name" value="GST_N"/>
    <property type="match status" value="1"/>
</dbReference>
<dbReference type="InterPro" id="IPR004046">
    <property type="entry name" value="GST_C"/>
</dbReference>
<organism evidence="7 8">
    <name type="scientific">Boletus reticuloceps</name>
    <dbReference type="NCBI Taxonomy" id="495285"/>
    <lineage>
        <taxon>Eukaryota</taxon>
        <taxon>Fungi</taxon>
        <taxon>Dikarya</taxon>
        <taxon>Basidiomycota</taxon>
        <taxon>Agaricomycotina</taxon>
        <taxon>Agaricomycetes</taxon>
        <taxon>Agaricomycetidae</taxon>
        <taxon>Boletales</taxon>
        <taxon>Boletineae</taxon>
        <taxon>Boletaceae</taxon>
        <taxon>Boletoideae</taxon>
        <taxon>Boletus</taxon>
    </lineage>
</organism>
<dbReference type="InterPro" id="IPR040079">
    <property type="entry name" value="Glutathione_S-Trfase"/>
</dbReference>
<dbReference type="GO" id="GO:0005737">
    <property type="term" value="C:cytoplasm"/>
    <property type="evidence" value="ECO:0007669"/>
    <property type="project" value="TreeGrafter"/>
</dbReference>
<feature type="domain" description="GST N-terminal" evidence="5">
    <location>
        <begin position="1"/>
        <end position="82"/>
    </location>
</feature>
<dbReference type="SUPFAM" id="SSF47616">
    <property type="entry name" value="GST C-terminal domain-like"/>
    <property type="match status" value="1"/>
</dbReference>
<dbReference type="OrthoDB" id="249703at2759"/>
<dbReference type="GO" id="GO:0006749">
    <property type="term" value="P:glutathione metabolic process"/>
    <property type="evidence" value="ECO:0007669"/>
    <property type="project" value="TreeGrafter"/>
</dbReference>
<protein>
    <recommendedName>
        <fullName evidence="2">glutathione transferase</fullName>
        <ecNumber evidence="2">2.5.1.18</ecNumber>
    </recommendedName>
</protein>
<keyword evidence="3 7" id="KW-0808">Transferase</keyword>